<evidence type="ECO:0000313" key="2">
    <source>
        <dbReference type="Proteomes" id="UP001597178"/>
    </source>
</evidence>
<dbReference type="Proteomes" id="UP001597178">
    <property type="component" value="Unassembled WGS sequence"/>
</dbReference>
<keyword evidence="1" id="KW-0560">Oxidoreductase</keyword>
<dbReference type="InterPro" id="IPR003718">
    <property type="entry name" value="OsmC/Ohr_fam"/>
</dbReference>
<dbReference type="EMBL" id="JBHTNH010000001">
    <property type="protein sequence ID" value="MFD1360109.1"/>
    <property type="molecule type" value="Genomic_DNA"/>
</dbReference>
<dbReference type="InterPro" id="IPR036102">
    <property type="entry name" value="OsmC/Ohrsf"/>
</dbReference>
<keyword evidence="2" id="KW-1185">Reference proteome</keyword>
<evidence type="ECO:0000313" key="1">
    <source>
        <dbReference type="EMBL" id="MFD1360109.1"/>
    </source>
</evidence>
<dbReference type="InterPro" id="IPR015946">
    <property type="entry name" value="KH_dom-like_a/b"/>
</dbReference>
<comment type="caution">
    <text evidence="1">The sequence shown here is derived from an EMBL/GenBank/DDBJ whole genome shotgun (WGS) entry which is preliminary data.</text>
</comment>
<name>A0ABW3ZPC8_9BACI</name>
<dbReference type="SUPFAM" id="SSF82784">
    <property type="entry name" value="OsmC-like"/>
    <property type="match status" value="1"/>
</dbReference>
<proteinExistence type="predicted"/>
<dbReference type="GO" id="GO:0004601">
    <property type="term" value="F:peroxidase activity"/>
    <property type="evidence" value="ECO:0007669"/>
    <property type="project" value="UniProtKB-KW"/>
</dbReference>
<reference evidence="2" key="1">
    <citation type="journal article" date="2019" name="Int. J. Syst. Evol. Microbiol.">
        <title>The Global Catalogue of Microorganisms (GCM) 10K type strain sequencing project: providing services to taxonomists for standard genome sequencing and annotation.</title>
        <authorList>
            <consortium name="The Broad Institute Genomics Platform"/>
            <consortium name="The Broad Institute Genome Sequencing Center for Infectious Disease"/>
            <person name="Wu L."/>
            <person name="Ma J."/>
        </authorList>
    </citation>
    <scope>NUCLEOTIDE SEQUENCE [LARGE SCALE GENOMIC DNA]</scope>
    <source>
        <strain evidence="2">CCUG 54822</strain>
    </source>
</reference>
<sequence>MTIIKKEQGRVGVYNEKGFQVEGSFKPNLTGLNPKELLEASLALCITITLHKMVQRDGMEVKDDEVSVDVQAIKASDSPSRFEKCMEDGDVTLPEYFSDEYKNKLIKSAEKACTIGNSLRKGLSIH</sequence>
<organism evidence="1 2">
    <name type="scientific">Lentibacillus salinarum</name>
    <dbReference type="NCBI Taxonomy" id="446820"/>
    <lineage>
        <taxon>Bacteria</taxon>
        <taxon>Bacillati</taxon>
        <taxon>Bacillota</taxon>
        <taxon>Bacilli</taxon>
        <taxon>Bacillales</taxon>
        <taxon>Bacillaceae</taxon>
        <taxon>Lentibacillus</taxon>
    </lineage>
</organism>
<protein>
    <submittedName>
        <fullName evidence="1">OsmC family protein</fullName>
        <ecNumber evidence="1">1.11.1.-</ecNumber>
    </submittedName>
</protein>
<dbReference type="Pfam" id="PF02566">
    <property type="entry name" value="OsmC"/>
    <property type="match status" value="1"/>
</dbReference>
<dbReference type="Gene3D" id="3.30.300.20">
    <property type="match status" value="1"/>
</dbReference>
<accession>A0ABW3ZPC8</accession>
<keyword evidence="1" id="KW-0575">Peroxidase</keyword>
<dbReference type="EC" id="1.11.1.-" evidence="1"/>
<dbReference type="RefSeq" id="WP_382396804.1">
    <property type="nucleotide sequence ID" value="NZ_JBHTNH010000001.1"/>
</dbReference>
<gene>
    <name evidence="1" type="ORF">ACFQ4A_00290</name>
</gene>